<dbReference type="EMBL" id="LR999458">
    <property type="protein sequence ID" value="CAE6223174.1"/>
    <property type="molecule type" value="Genomic_DNA"/>
</dbReference>
<keyword evidence="2" id="KW-0645">Protease</keyword>
<protein>
    <recommendedName>
        <fullName evidence="5">Ubiquitin-like protease family profile domain-containing protein</fullName>
    </recommendedName>
</protein>
<reference evidence="6" key="1">
    <citation type="submission" date="2021-01" db="EMBL/GenBank/DDBJ databases">
        <authorList>
            <person name="Bezrukov I."/>
        </authorList>
    </citation>
    <scope>NUCLEOTIDE SEQUENCE</scope>
</reference>
<feature type="compositionally biased region" description="Acidic residues" evidence="4">
    <location>
        <begin position="269"/>
        <end position="285"/>
    </location>
</feature>
<dbReference type="GO" id="GO:0006508">
    <property type="term" value="P:proteolysis"/>
    <property type="evidence" value="ECO:0007669"/>
    <property type="project" value="UniProtKB-KW"/>
</dbReference>
<keyword evidence="3" id="KW-0378">Hydrolase</keyword>
<comment type="similarity">
    <text evidence="1">Belongs to the peptidase C48 family.</text>
</comment>
<feature type="region of interest" description="Disordered" evidence="4">
    <location>
        <begin position="385"/>
        <end position="420"/>
    </location>
</feature>
<evidence type="ECO:0000256" key="1">
    <source>
        <dbReference type="ARBA" id="ARBA00005234"/>
    </source>
</evidence>
<sequence>MRFGSYSWADGEKKVNKNTIKKKTIEAPYWFTLFAKNEEVTPEILIKRLKSSVVRDPDIRLKYALLVLIDGVLCPRSLNMKIQEETAEVLRDVVPDIEESMPVDTPVFVGHDSEEEGVVVGAVALAKLKLEPIWVIDSEAEDSVESIIPLDEAVAGDDFSWSDEVEDVKVDNLVRLVEEGHQWSGDEFGGGVVVYALPIEQKKKLKGKKYMEDRLVSRLKGKSAAGLVGGMVAAPVSKGKVKPLSRAKKAVVPKRKRMCVDEMLRQIRDDDETETATDPVGDESETAGGKGGKDVRMGTQQGEASVTMEDVETEERGGKGGEDVRTASQQGDVEELVDVHPDDTVKSVLDSLNLPGEAEQVSQNLSPDPEQEDVVVLSGDDFNDQEAAAKSGDGLNDQDAAAKSVNDDAECQGKESSEGGTLALFPTGASVGLEENVSGEGDAINKKWLEIEKFLADGGLFLLAKDVEEIVGLQVVMGPWMMDAFIKYFRDKWDTLEVGLNQRRVVFQGTKFASLVPGHQIKFEKSVKKKYVFDQDLMSCFPLNFDTLYFTFNFDKQYWVEMCLDIRERYLYVFDCNQKVRRDTRLRKEMESLLDMLPFVVRQVSPELMNSVPTDPFILSRDTLLPTCLHPSKSGLMSVLFIERHAVGGIEASRGVRPEELAVEAKKLLITMYDAYVEK</sequence>
<dbReference type="AlphaFoldDB" id="A0A8S2B5Z5"/>
<dbReference type="InterPro" id="IPR003653">
    <property type="entry name" value="Peptidase_C48_C"/>
</dbReference>
<proteinExistence type="inferred from homology"/>
<dbReference type="SUPFAM" id="SSF54001">
    <property type="entry name" value="Cysteine proteinases"/>
    <property type="match status" value="1"/>
</dbReference>
<evidence type="ECO:0000256" key="3">
    <source>
        <dbReference type="ARBA" id="ARBA00022801"/>
    </source>
</evidence>
<keyword evidence="7" id="KW-1185">Reference proteome</keyword>
<evidence type="ECO:0000313" key="6">
    <source>
        <dbReference type="EMBL" id="CAE6223174.1"/>
    </source>
</evidence>
<feature type="compositionally biased region" description="Basic and acidic residues" evidence="4">
    <location>
        <begin position="314"/>
        <end position="325"/>
    </location>
</feature>
<name>A0A8S2B5Z5_ARAAE</name>
<evidence type="ECO:0000256" key="2">
    <source>
        <dbReference type="ARBA" id="ARBA00022670"/>
    </source>
</evidence>
<dbReference type="Pfam" id="PF02902">
    <property type="entry name" value="Peptidase_C48"/>
    <property type="match status" value="1"/>
</dbReference>
<dbReference type="GO" id="GO:0008234">
    <property type="term" value="F:cysteine-type peptidase activity"/>
    <property type="evidence" value="ECO:0007669"/>
    <property type="project" value="InterPro"/>
</dbReference>
<evidence type="ECO:0000313" key="7">
    <source>
        <dbReference type="Proteomes" id="UP000682877"/>
    </source>
</evidence>
<accession>A0A8S2B5Z5</accession>
<evidence type="ECO:0000256" key="4">
    <source>
        <dbReference type="SAM" id="MobiDB-lite"/>
    </source>
</evidence>
<gene>
    <name evidence="6" type="ORF">AARE701A_LOCUS20699</name>
</gene>
<dbReference type="Proteomes" id="UP000682877">
    <property type="component" value="Chromosome 8"/>
</dbReference>
<feature type="domain" description="Ubiquitin-like protease family profile" evidence="5">
    <location>
        <begin position="481"/>
        <end position="650"/>
    </location>
</feature>
<evidence type="ECO:0000259" key="5">
    <source>
        <dbReference type="Pfam" id="PF02902"/>
    </source>
</evidence>
<dbReference type="InterPro" id="IPR038765">
    <property type="entry name" value="Papain-like_cys_pep_sf"/>
</dbReference>
<organism evidence="6 7">
    <name type="scientific">Arabidopsis arenosa</name>
    <name type="common">Sand rock-cress</name>
    <name type="synonym">Cardaminopsis arenosa</name>
    <dbReference type="NCBI Taxonomy" id="38785"/>
    <lineage>
        <taxon>Eukaryota</taxon>
        <taxon>Viridiplantae</taxon>
        <taxon>Streptophyta</taxon>
        <taxon>Embryophyta</taxon>
        <taxon>Tracheophyta</taxon>
        <taxon>Spermatophyta</taxon>
        <taxon>Magnoliopsida</taxon>
        <taxon>eudicotyledons</taxon>
        <taxon>Gunneridae</taxon>
        <taxon>Pentapetalae</taxon>
        <taxon>rosids</taxon>
        <taxon>malvids</taxon>
        <taxon>Brassicales</taxon>
        <taxon>Brassicaceae</taxon>
        <taxon>Camelineae</taxon>
        <taxon>Arabidopsis</taxon>
    </lineage>
</organism>
<feature type="region of interest" description="Disordered" evidence="4">
    <location>
        <begin position="265"/>
        <end position="340"/>
    </location>
</feature>